<dbReference type="EMBL" id="JALJCU010000008">
    <property type="protein sequence ID" value="MCQ9120849.1"/>
    <property type="molecule type" value="Genomic_DNA"/>
</dbReference>
<organism evidence="3 4">
    <name type="scientific">Rodentibacter pneumotropicus</name>
    <dbReference type="NCBI Taxonomy" id="758"/>
    <lineage>
        <taxon>Bacteria</taxon>
        <taxon>Pseudomonadati</taxon>
        <taxon>Pseudomonadota</taxon>
        <taxon>Gammaproteobacteria</taxon>
        <taxon>Pasteurellales</taxon>
        <taxon>Pasteurellaceae</taxon>
        <taxon>Rodentibacter</taxon>
    </lineage>
</organism>
<dbReference type="Proteomes" id="UP001206350">
    <property type="component" value="Unassembled WGS sequence"/>
</dbReference>
<sequence length="566" mass="67091">MSDQHLIQEWRDVWEKSNEKFKKVLYINLTTDMEEKSEYYEYYSRIFRRKNPNIPRDFDYLEKLMSLKSISLFDMDDIGFNYLPKCWKILLKQLENLNVFRMYNLKSLPFEHLTNLKRLSIPNERLDNLSELEKLTGLDELEIRYINFDIKKLTNLKKLRISHIRVENFAMLKQMENLKSLNLYEVTHGHNQESIKALSKAVGEMTQLEELNLTGCYSVNLNCLRKLKKLKVLNISRLYETKFKPIFALSKSLEELDLSYNDFVDLHLLSHFKKLKSLNLRSAMKEETILDLKFLRSLKKLEYFECSSHSKLLSEKEKWVRNFSCIRFCQNLKKLYCESAGVRSIKSLKYCKKLECLIMDNNHFSYISDLKYLNHLREVNLSNCNLYHIESLRNKPELMLLDISDNHISDISPLKESKKLKNLMADQRETAKISDISVLEDKIQLEELELASHNISDISPLRKLVNLIHLDIGDNPIDETKLHYLSNLNKLEYLGIDYFNLKEIKFISTLINIEELHLAGSQIEDYTPLLPLKKLYYLDIGDNDVKDYSIFTKQNFPELDFDFLEN</sequence>
<evidence type="ECO:0000313" key="3">
    <source>
        <dbReference type="EMBL" id="MCQ9120849.1"/>
    </source>
</evidence>
<keyword evidence="1" id="KW-0433">Leucine-rich repeat</keyword>
<dbReference type="PROSITE" id="PS51450">
    <property type="entry name" value="LRR"/>
    <property type="match status" value="4"/>
</dbReference>
<reference evidence="3 4" key="1">
    <citation type="journal article" date="2022" name="Microbiol. Spectr.">
        <title>Microbiota of the Pregnant Mouse: Characterization of the Bacterial Communities in the Oral Cavity, Lung, Intestine, and Vagina through Culture and DNA Sequencing.</title>
        <authorList>
            <person name="Greenberg J.M."/>
            <person name="Romero R."/>
            <person name="Winters A.D."/>
            <person name="Galaz J."/>
            <person name="Garcia-Flores V."/>
            <person name="Arenas-Hernandez M."/>
            <person name="Panzer J."/>
            <person name="Shaffer Z."/>
            <person name="Kracht D.J."/>
            <person name="Gomez-Lopez N."/>
            <person name="Theis K.R."/>
        </authorList>
    </citation>
    <scope>NUCLEOTIDE SEQUENCE [LARGE SCALE GENOMIC DNA]</scope>
    <source>
        <strain evidence="3 4">MAC-C1-H1</strain>
    </source>
</reference>
<dbReference type="SUPFAM" id="SSF52058">
    <property type="entry name" value="L domain-like"/>
    <property type="match status" value="2"/>
</dbReference>
<protein>
    <submittedName>
        <fullName evidence="3">Leucine-rich repeat domain-containing protein</fullName>
    </submittedName>
</protein>
<dbReference type="Gene3D" id="3.80.10.10">
    <property type="entry name" value="Ribonuclease Inhibitor"/>
    <property type="match status" value="3"/>
</dbReference>
<dbReference type="PANTHER" id="PTHR46652">
    <property type="entry name" value="LEUCINE-RICH REPEAT AND IQ DOMAIN-CONTAINING PROTEIN 1-RELATED"/>
    <property type="match status" value="1"/>
</dbReference>
<keyword evidence="4" id="KW-1185">Reference proteome</keyword>
<evidence type="ECO:0000256" key="2">
    <source>
        <dbReference type="ARBA" id="ARBA00022737"/>
    </source>
</evidence>
<dbReference type="PANTHER" id="PTHR46652:SF3">
    <property type="entry name" value="LEUCINE-RICH REPEAT-CONTAINING PROTEIN 9"/>
    <property type="match status" value="1"/>
</dbReference>
<dbReference type="InterPro" id="IPR050836">
    <property type="entry name" value="SDS22/Internalin_LRR"/>
</dbReference>
<comment type="caution">
    <text evidence="3">The sequence shown here is derived from an EMBL/GenBank/DDBJ whole genome shotgun (WGS) entry which is preliminary data.</text>
</comment>
<keyword evidence="2" id="KW-0677">Repeat</keyword>
<dbReference type="InterPro" id="IPR032675">
    <property type="entry name" value="LRR_dom_sf"/>
</dbReference>
<evidence type="ECO:0000256" key="1">
    <source>
        <dbReference type="ARBA" id="ARBA00022614"/>
    </source>
</evidence>
<dbReference type="AlphaFoldDB" id="A0AAW5LA26"/>
<name>A0AAW5LA26_9PAST</name>
<gene>
    <name evidence="3" type="ORF">MUU45_000666</name>
</gene>
<evidence type="ECO:0000313" key="4">
    <source>
        <dbReference type="Proteomes" id="UP001206350"/>
    </source>
</evidence>
<dbReference type="RefSeq" id="WP_077664331.1">
    <property type="nucleotide sequence ID" value="NZ_JALJCU010000008.1"/>
</dbReference>
<dbReference type="InterPro" id="IPR001611">
    <property type="entry name" value="Leu-rich_rpt"/>
</dbReference>
<proteinExistence type="predicted"/>
<accession>A0AAW5LA26</accession>